<dbReference type="InterPro" id="IPR015815">
    <property type="entry name" value="HIBADH-related"/>
</dbReference>
<dbReference type="PANTHER" id="PTHR43580">
    <property type="entry name" value="OXIDOREDUCTASE GLYR1-RELATED"/>
    <property type="match status" value="1"/>
</dbReference>
<dbReference type="Gene3D" id="3.40.50.720">
    <property type="entry name" value="NAD(P)-binding Rossmann-like Domain"/>
    <property type="match status" value="1"/>
</dbReference>
<dbReference type="Proteomes" id="UP001589698">
    <property type="component" value="Unassembled WGS sequence"/>
</dbReference>
<reference evidence="6 7" key="1">
    <citation type="submission" date="2024-09" db="EMBL/GenBank/DDBJ databases">
        <authorList>
            <person name="Sun Q."/>
            <person name="Mori K."/>
        </authorList>
    </citation>
    <scope>NUCLEOTIDE SEQUENCE [LARGE SCALE GENOMIC DNA]</scope>
    <source>
        <strain evidence="6 7">CCM 8654</strain>
    </source>
</reference>
<evidence type="ECO:0000259" key="5">
    <source>
        <dbReference type="Pfam" id="PF14833"/>
    </source>
</evidence>
<dbReference type="InterPro" id="IPR006115">
    <property type="entry name" value="6PGDH_NADP-bd"/>
</dbReference>
<evidence type="ECO:0000313" key="7">
    <source>
        <dbReference type="Proteomes" id="UP001589698"/>
    </source>
</evidence>
<dbReference type="InterPro" id="IPR036291">
    <property type="entry name" value="NAD(P)-bd_dom_sf"/>
</dbReference>
<evidence type="ECO:0000259" key="4">
    <source>
        <dbReference type="Pfam" id="PF03446"/>
    </source>
</evidence>
<dbReference type="RefSeq" id="WP_378519829.1">
    <property type="nucleotide sequence ID" value="NZ_CBCSDI010000024.1"/>
</dbReference>
<dbReference type="GO" id="GO:0016491">
    <property type="term" value="F:oxidoreductase activity"/>
    <property type="evidence" value="ECO:0007669"/>
    <property type="project" value="UniProtKB-KW"/>
</dbReference>
<keyword evidence="2 6" id="KW-0560">Oxidoreductase</keyword>
<protein>
    <submittedName>
        <fullName evidence="6">NAD(P)-dependent oxidoreductase</fullName>
        <ecNumber evidence="6">1.1.-.-</ecNumber>
    </submittedName>
</protein>
<name>A0ABV6E4W9_9ACTN</name>
<dbReference type="Pfam" id="PF14833">
    <property type="entry name" value="NAD_binding_11"/>
    <property type="match status" value="1"/>
</dbReference>
<dbReference type="InterPro" id="IPR029154">
    <property type="entry name" value="HIBADH-like_NADP-bd"/>
</dbReference>
<dbReference type="SUPFAM" id="SSF48179">
    <property type="entry name" value="6-phosphogluconate dehydrogenase C-terminal domain-like"/>
    <property type="match status" value="1"/>
</dbReference>
<evidence type="ECO:0000256" key="3">
    <source>
        <dbReference type="ARBA" id="ARBA00023027"/>
    </source>
</evidence>
<gene>
    <name evidence="6" type="ORF">ACFFJG_16235</name>
</gene>
<feature type="domain" description="3-hydroxyisobutyrate dehydrogenase-like NAD-binding" evidence="5">
    <location>
        <begin position="169"/>
        <end position="286"/>
    </location>
</feature>
<dbReference type="InterPro" id="IPR008927">
    <property type="entry name" value="6-PGluconate_DH-like_C_sf"/>
</dbReference>
<proteinExistence type="inferred from homology"/>
<sequence length="293" mass="30781">MDDTGPVGFVGLGHMGEPIALNLVRAGVRLVVWTRRAERVRELAAAGATGAADVREVLERCEVVFFMLSDADALEDVLGWDGTGFGTRLGGRTLVNLGTVSATAASAFDERVRAAGGRYVEAPVSGSRVPAQRGELVVMLAGEGDLDPVERLLAATSRTVVRCGPVPTATATKLSVNAFLVSLVTALAESVHLAERSGVDPAVLRDVLDAGPMASAVSRMRLAAMLEHDYTPQTAIDDVARNCALVLQLAEASGTTAPMARQSHELYRRSSDLGFGADDMAAVVEALRDPTRT</sequence>
<evidence type="ECO:0000256" key="1">
    <source>
        <dbReference type="ARBA" id="ARBA00009080"/>
    </source>
</evidence>
<dbReference type="PANTHER" id="PTHR43580:SF2">
    <property type="entry name" value="CYTOKINE-LIKE NUCLEAR FACTOR N-PAC"/>
    <property type="match status" value="1"/>
</dbReference>
<dbReference type="InterPro" id="IPR051265">
    <property type="entry name" value="HIBADH-related_NP60_sf"/>
</dbReference>
<accession>A0ABV6E4W9</accession>
<comment type="similarity">
    <text evidence="1">Belongs to the HIBADH-related family.</text>
</comment>
<dbReference type="PIRSF" id="PIRSF000103">
    <property type="entry name" value="HIBADH"/>
    <property type="match status" value="1"/>
</dbReference>
<comment type="caution">
    <text evidence="6">The sequence shown here is derived from an EMBL/GenBank/DDBJ whole genome shotgun (WGS) entry which is preliminary data.</text>
</comment>
<dbReference type="InterPro" id="IPR013328">
    <property type="entry name" value="6PGD_dom2"/>
</dbReference>
<dbReference type="EMBL" id="JBHLXH010000002">
    <property type="protein sequence ID" value="MFC0224037.1"/>
    <property type="molecule type" value="Genomic_DNA"/>
</dbReference>
<dbReference type="EC" id="1.1.-.-" evidence="6"/>
<keyword evidence="7" id="KW-1185">Reference proteome</keyword>
<evidence type="ECO:0000256" key="2">
    <source>
        <dbReference type="ARBA" id="ARBA00023002"/>
    </source>
</evidence>
<dbReference type="Gene3D" id="1.10.1040.10">
    <property type="entry name" value="N-(1-d-carboxylethyl)-l-norvaline Dehydrogenase, domain 2"/>
    <property type="match status" value="1"/>
</dbReference>
<feature type="domain" description="6-phosphogluconate dehydrogenase NADP-binding" evidence="4">
    <location>
        <begin position="7"/>
        <end position="163"/>
    </location>
</feature>
<organism evidence="6 7">
    <name type="scientific">Nocardioides zeicaulis</name>
    <dbReference type="NCBI Taxonomy" id="1776857"/>
    <lineage>
        <taxon>Bacteria</taxon>
        <taxon>Bacillati</taxon>
        <taxon>Actinomycetota</taxon>
        <taxon>Actinomycetes</taxon>
        <taxon>Propionibacteriales</taxon>
        <taxon>Nocardioidaceae</taxon>
        <taxon>Nocardioides</taxon>
    </lineage>
</organism>
<evidence type="ECO:0000313" key="6">
    <source>
        <dbReference type="EMBL" id="MFC0224037.1"/>
    </source>
</evidence>
<keyword evidence="3" id="KW-0520">NAD</keyword>
<dbReference type="Pfam" id="PF03446">
    <property type="entry name" value="NAD_binding_2"/>
    <property type="match status" value="1"/>
</dbReference>
<dbReference type="SUPFAM" id="SSF51735">
    <property type="entry name" value="NAD(P)-binding Rossmann-fold domains"/>
    <property type="match status" value="1"/>
</dbReference>